<feature type="binding site" evidence="9">
    <location>
        <begin position="175"/>
        <end position="182"/>
    </location>
    <ligand>
        <name>NAD(+)</name>
        <dbReference type="ChEBI" id="CHEBI:57540"/>
    </ligand>
</feature>
<keyword evidence="9" id="KW-0547">Nucleotide-binding</keyword>
<evidence type="ECO:0000256" key="6">
    <source>
        <dbReference type="ARBA" id="ARBA00023157"/>
    </source>
</evidence>
<keyword evidence="7 11" id="KW-0676">Redox-active center</keyword>
<evidence type="ECO:0000259" key="13">
    <source>
        <dbReference type="Pfam" id="PF07992"/>
    </source>
</evidence>
<proteinExistence type="inferred from homology"/>
<evidence type="ECO:0000256" key="4">
    <source>
        <dbReference type="ARBA" id="ARBA00022857"/>
    </source>
</evidence>
<dbReference type="NCBIfam" id="NF005884">
    <property type="entry name" value="PRK07846.1"/>
    <property type="match status" value="1"/>
</dbReference>
<dbReference type="InterPro" id="IPR017817">
    <property type="entry name" value="Mycothione_reductase"/>
</dbReference>
<dbReference type="Pfam" id="PF07992">
    <property type="entry name" value="Pyr_redox_2"/>
    <property type="match status" value="1"/>
</dbReference>
<keyword evidence="3 9" id="KW-0274">FAD</keyword>
<dbReference type="AlphaFoldDB" id="A0A7Y9UPH4"/>
<keyword evidence="5 11" id="KW-0560">Oxidoreductase</keyword>
<comment type="caution">
    <text evidence="14">The sequence shown here is derived from an EMBL/GenBank/DDBJ whole genome shotgun (WGS) entry which is preliminary data.</text>
</comment>
<protein>
    <submittedName>
        <fullName evidence="14">Mycothione reductase</fullName>
        <ecNumber evidence="14">1.8.1.15</ecNumber>
    </submittedName>
</protein>
<comment type="similarity">
    <text evidence="1 11">Belongs to the class-I pyridine nucleotide-disulfide oxidoreductase family.</text>
</comment>
<dbReference type="InterPro" id="IPR036188">
    <property type="entry name" value="FAD/NAD-bd_sf"/>
</dbReference>
<dbReference type="Proteomes" id="UP000540656">
    <property type="component" value="Unassembled WGS sequence"/>
</dbReference>
<dbReference type="RefSeq" id="WP_179501435.1">
    <property type="nucleotide sequence ID" value="NZ_JACCAA010000001.1"/>
</dbReference>
<dbReference type="EC" id="1.8.1.15" evidence="14"/>
<dbReference type="InterPro" id="IPR012999">
    <property type="entry name" value="Pyr_OxRdtase_I_AS"/>
</dbReference>
<dbReference type="InterPro" id="IPR001100">
    <property type="entry name" value="Pyr_nuc-diS_OxRdtase"/>
</dbReference>
<evidence type="ECO:0000256" key="3">
    <source>
        <dbReference type="ARBA" id="ARBA00022827"/>
    </source>
</evidence>
<dbReference type="Gene3D" id="3.30.390.30">
    <property type="match status" value="1"/>
</dbReference>
<dbReference type="GO" id="GO:0050627">
    <property type="term" value="F:mycothione reductase [NAD(P)H] activity"/>
    <property type="evidence" value="ECO:0007669"/>
    <property type="project" value="UniProtKB-EC"/>
</dbReference>
<accession>A0A7Y9UPH4</accession>
<evidence type="ECO:0000313" key="15">
    <source>
        <dbReference type="Proteomes" id="UP000540656"/>
    </source>
</evidence>
<evidence type="ECO:0000256" key="8">
    <source>
        <dbReference type="PIRSR" id="PIRSR000350-2"/>
    </source>
</evidence>
<evidence type="ECO:0000256" key="9">
    <source>
        <dbReference type="PIRSR" id="PIRSR000350-3"/>
    </source>
</evidence>
<evidence type="ECO:0000256" key="7">
    <source>
        <dbReference type="ARBA" id="ARBA00023284"/>
    </source>
</evidence>
<gene>
    <name evidence="14" type="ORF">BJ980_001180</name>
</gene>
<sequence>MTHFDIAVIGAGSGNFLMNRSLSDQQFAVIEEDRFGGTCLNVGCIPTKMFVHAAEVAAQVRDAARFGVDATVDQVRWTDIRDRVFGRIDPNSASAHQHRENGENTTVFTGHATFTGDHSLSVTTAGGSEEVIADRIVVAAGARPTVPAEIAQVPHHTSDTIMRIDALPRSLTILGGGVVGTEFAHIFSGLGVEVRIVNRGTSMLRKIDTEICDRFTALAREQWDCHLGQGVARAETTDVGVSLVLADGTRVESEMLLVATGRVPNADRLGLENTGIELHDDGRIHVDEFGRTTADDVWALGDISSAHQLKHIANHEARTIAHNLAHPEDLQAFDHRFVPAGIFTNPQIATVGLTEDEARRAGHRITVSSRAYGDTAYGWALEDTTGICKVVADQETGLILGTHILGPDASTLIQPAIQAMSFGLTAREMARGQYWIHPAMTEVLENALLGLGR</sequence>
<feature type="binding site" evidence="9">
    <location>
        <position position="302"/>
    </location>
    <ligand>
        <name>FAD</name>
        <dbReference type="ChEBI" id="CHEBI:57692"/>
    </ligand>
</feature>
<dbReference type="GO" id="GO:0050660">
    <property type="term" value="F:flavin adenine dinucleotide binding"/>
    <property type="evidence" value="ECO:0007669"/>
    <property type="project" value="TreeGrafter"/>
</dbReference>
<evidence type="ECO:0000256" key="11">
    <source>
        <dbReference type="RuleBase" id="RU003691"/>
    </source>
</evidence>
<feature type="domain" description="Pyridine nucleotide-disulphide oxidoreductase dimerisation" evidence="12">
    <location>
        <begin position="338"/>
        <end position="447"/>
    </location>
</feature>
<dbReference type="PROSITE" id="PS00076">
    <property type="entry name" value="PYRIDINE_REDOX_1"/>
    <property type="match status" value="1"/>
</dbReference>
<evidence type="ECO:0000256" key="2">
    <source>
        <dbReference type="ARBA" id="ARBA00022630"/>
    </source>
</evidence>
<dbReference type="SUPFAM" id="SSF55424">
    <property type="entry name" value="FAD/NAD-linked reductases, dimerisation (C-terminal) domain"/>
    <property type="match status" value="1"/>
</dbReference>
<keyword evidence="15" id="KW-1185">Reference proteome</keyword>
<evidence type="ECO:0000256" key="10">
    <source>
        <dbReference type="PIRSR" id="PIRSR000350-4"/>
    </source>
</evidence>
<dbReference type="GO" id="GO:0003955">
    <property type="term" value="F:NAD(P)H dehydrogenase (quinone) activity"/>
    <property type="evidence" value="ECO:0007669"/>
    <property type="project" value="TreeGrafter"/>
</dbReference>
<dbReference type="PRINTS" id="PR00411">
    <property type="entry name" value="PNDRDTASEI"/>
</dbReference>
<dbReference type="SUPFAM" id="SSF51905">
    <property type="entry name" value="FAD/NAD(P)-binding domain"/>
    <property type="match status" value="1"/>
</dbReference>
<dbReference type="EMBL" id="JACCAA010000001">
    <property type="protein sequence ID" value="NYG58257.1"/>
    <property type="molecule type" value="Genomic_DNA"/>
</dbReference>
<evidence type="ECO:0000313" key="14">
    <source>
        <dbReference type="EMBL" id="NYG58257.1"/>
    </source>
</evidence>
<keyword evidence="2 11" id="KW-0285">Flavoprotein</keyword>
<dbReference type="InterPro" id="IPR004099">
    <property type="entry name" value="Pyr_nucl-diS_OxRdtase_dimer"/>
</dbReference>
<evidence type="ECO:0000259" key="12">
    <source>
        <dbReference type="Pfam" id="PF02852"/>
    </source>
</evidence>
<feature type="binding site" evidence="9">
    <location>
        <position position="261"/>
    </location>
    <ligand>
        <name>NAD(+)</name>
        <dbReference type="ChEBI" id="CHEBI:57540"/>
    </ligand>
</feature>
<dbReference type="PRINTS" id="PR00368">
    <property type="entry name" value="FADPNR"/>
</dbReference>
<evidence type="ECO:0000256" key="5">
    <source>
        <dbReference type="ARBA" id="ARBA00023002"/>
    </source>
</evidence>
<feature type="binding site" evidence="9">
    <location>
        <position position="48"/>
    </location>
    <ligand>
        <name>FAD</name>
        <dbReference type="ChEBI" id="CHEBI:57692"/>
    </ligand>
</feature>
<dbReference type="PIRSF" id="PIRSF000350">
    <property type="entry name" value="Mercury_reductase_MerA"/>
    <property type="match status" value="1"/>
</dbReference>
<dbReference type="Gene3D" id="3.50.50.60">
    <property type="entry name" value="FAD/NAD(P)-binding domain"/>
    <property type="match status" value="2"/>
</dbReference>
<feature type="active site" description="Proton acceptor" evidence="8">
    <location>
        <position position="437"/>
    </location>
</feature>
<dbReference type="Pfam" id="PF02852">
    <property type="entry name" value="Pyr_redox_dim"/>
    <property type="match status" value="1"/>
</dbReference>
<reference evidence="14 15" key="1">
    <citation type="submission" date="2020-07" db="EMBL/GenBank/DDBJ databases">
        <title>Sequencing the genomes of 1000 actinobacteria strains.</title>
        <authorList>
            <person name="Klenk H.-P."/>
        </authorList>
    </citation>
    <scope>NUCLEOTIDE SEQUENCE [LARGE SCALE GENOMIC DNA]</scope>
    <source>
        <strain evidence="14 15">DSM 23819</strain>
    </source>
</reference>
<evidence type="ECO:0000256" key="1">
    <source>
        <dbReference type="ARBA" id="ARBA00007532"/>
    </source>
</evidence>
<dbReference type="InterPro" id="IPR016156">
    <property type="entry name" value="FAD/NAD-linked_Rdtase_dimer_sf"/>
</dbReference>
<name>A0A7Y9UPH4_9ACTN</name>
<keyword evidence="9" id="KW-0520">NAD</keyword>
<dbReference type="PANTHER" id="PTHR43014:SF4">
    <property type="entry name" value="PYRIDINE NUCLEOTIDE-DISULFIDE OXIDOREDUCTASE RCLA-RELATED"/>
    <property type="match status" value="1"/>
</dbReference>
<dbReference type="InterPro" id="IPR023753">
    <property type="entry name" value="FAD/NAD-binding_dom"/>
</dbReference>
<feature type="disulfide bond" description="Redox-active" evidence="10">
    <location>
        <begin position="39"/>
        <end position="44"/>
    </location>
</feature>
<comment type="cofactor">
    <cofactor evidence="9">
        <name>FAD</name>
        <dbReference type="ChEBI" id="CHEBI:57692"/>
    </cofactor>
    <text evidence="9">Binds 1 FAD per subunit.</text>
</comment>
<keyword evidence="4" id="KW-0521">NADP</keyword>
<feature type="domain" description="FAD/NAD(P)-binding" evidence="13">
    <location>
        <begin position="4"/>
        <end position="314"/>
    </location>
</feature>
<dbReference type="PANTHER" id="PTHR43014">
    <property type="entry name" value="MERCURIC REDUCTASE"/>
    <property type="match status" value="1"/>
</dbReference>
<organism evidence="14 15">
    <name type="scientific">Nocardioides daedukensis</name>
    <dbReference type="NCBI Taxonomy" id="634462"/>
    <lineage>
        <taxon>Bacteria</taxon>
        <taxon>Bacillati</taxon>
        <taxon>Actinomycetota</taxon>
        <taxon>Actinomycetes</taxon>
        <taxon>Propionibacteriales</taxon>
        <taxon>Nocardioidaceae</taxon>
        <taxon>Nocardioides</taxon>
    </lineage>
</organism>
<dbReference type="NCBIfam" id="TIGR03452">
    <property type="entry name" value="mycothione_red"/>
    <property type="match status" value="1"/>
</dbReference>
<keyword evidence="6" id="KW-1015">Disulfide bond</keyword>